<keyword evidence="1" id="KW-0812">Transmembrane</keyword>
<dbReference type="AlphaFoldDB" id="A0A507BLX9"/>
<organism evidence="2 3">
    <name type="scientific">Synchytrium endobioticum</name>
    <dbReference type="NCBI Taxonomy" id="286115"/>
    <lineage>
        <taxon>Eukaryota</taxon>
        <taxon>Fungi</taxon>
        <taxon>Fungi incertae sedis</taxon>
        <taxon>Chytridiomycota</taxon>
        <taxon>Chytridiomycota incertae sedis</taxon>
        <taxon>Chytridiomycetes</taxon>
        <taxon>Synchytriales</taxon>
        <taxon>Synchytriaceae</taxon>
        <taxon>Synchytrium</taxon>
    </lineage>
</organism>
<proteinExistence type="predicted"/>
<dbReference type="VEuPathDB" id="FungiDB:SeMB42_g07878"/>
<accession>A0A507BLX9</accession>
<keyword evidence="1" id="KW-0472">Membrane</keyword>
<reference evidence="2 3" key="1">
    <citation type="journal article" date="2019" name="Sci. Rep.">
        <title>Comparative genomics of chytrid fungi reveal insights into the obligate biotrophic and pathogenic lifestyle of Synchytrium endobioticum.</title>
        <authorList>
            <person name="van de Vossenberg B.T.L.H."/>
            <person name="Warris S."/>
            <person name="Nguyen H.D.T."/>
            <person name="van Gent-Pelzer M.P.E."/>
            <person name="Joly D.L."/>
            <person name="van de Geest H.C."/>
            <person name="Bonants P.J.M."/>
            <person name="Smith D.S."/>
            <person name="Levesque C.A."/>
            <person name="van der Lee T.A.J."/>
        </authorList>
    </citation>
    <scope>NUCLEOTIDE SEQUENCE [LARGE SCALE GENOMIC DNA]</scope>
    <source>
        <strain evidence="2 3">MB42</strain>
    </source>
</reference>
<evidence type="ECO:0000313" key="2">
    <source>
        <dbReference type="EMBL" id="TPX30687.1"/>
    </source>
</evidence>
<evidence type="ECO:0000256" key="1">
    <source>
        <dbReference type="SAM" id="Phobius"/>
    </source>
</evidence>
<name>A0A507BLX9_9FUNG</name>
<dbReference type="Proteomes" id="UP000317494">
    <property type="component" value="Unassembled WGS sequence"/>
</dbReference>
<keyword evidence="1" id="KW-1133">Transmembrane helix</keyword>
<sequence length="112" mass="12577">MATDWPEGDGSGKLITAAHDVEWLLLTQDELCQSRPDPLFMMCFRGSTVTNFSNLAGECYKVMLYICLYISTYMCLCVIYVEMGTGVRGLDIKRACYFSCIVPLNIITHISV</sequence>
<feature type="transmembrane region" description="Helical" evidence="1">
    <location>
        <begin position="62"/>
        <end position="81"/>
    </location>
</feature>
<keyword evidence="3" id="KW-1185">Reference proteome</keyword>
<comment type="caution">
    <text evidence="2">The sequence shown here is derived from an EMBL/GenBank/DDBJ whole genome shotgun (WGS) entry which is preliminary data.</text>
</comment>
<protein>
    <submittedName>
        <fullName evidence="2">Uncharacterized protein</fullName>
    </submittedName>
</protein>
<evidence type="ECO:0000313" key="3">
    <source>
        <dbReference type="Proteomes" id="UP000317494"/>
    </source>
</evidence>
<gene>
    <name evidence="2" type="ORF">SeMB42_g07878</name>
</gene>
<dbReference type="EMBL" id="QEAN01000661">
    <property type="protein sequence ID" value="TPX30687.1"/>
    <property type="molecule type" value="Genomic_DNA"/>
</dbReference>